<reference evidence="1" key="1">
    <citation type="journal article" date="2022" name="Int. J. Mol. Sci.">
        <title>Draft Genome of Tanacetum Coccineum: Genomic Comparison of Closely Related Tanacetum-Family Plants.</title>
        <authorList>
            <person name="Yamashiro T."/>
            <person name="Shiraishi A."/>
            <person name="Nakayama K."/>
            <person name="Satake H."/>
        </authorList>
    </citation>
    <scope>NUCLEOTIDE SEQUENCE</scope>
</reference>
<keyword evidence="2" id="KW-1185">Reference proteome</keyword>
<evidence type="ECO:0008006" key="3">
    <source>
        <dbReference type="Google" id="ProtNLM"/>
    </source>
</evidence>
<evidence type="ECO:0000313" key="2">
    <source>
        <dbReference type="Proteomes" id="UP001151760"/>
    </source>
</evidence>
<protein>
    <recommendedName>
        <fullName evidence="3">MAK10-like protein</fullName>
    </recommendedName>
</protein>
<reference evidence="1" key="2">
    <citation type="submission" date="2022-01" db="EMBL/GenBank/DDBJ databases">
        <authorList>
            <person name="Yamashiro T."/>
            <person name="Shiraishi A."/>
            <person name="Satake H."/>
            <person name="Nakayama K."/>
        </authorList>
    </citation>
    <scope>NUCLEOTIDE SEQUENCE</scope>
</reference>
<comment type="caution">
    <text evidence="1">The sequence shown here is derived from an EMBL/GenBank/DDBJ whole genome shotgun (WGS) entry which is preliminary data.</text>
</comment>
<evidence type="ECO:0000313" key="1">
    <source>
        <dbReference type="EMBL" id="GJT34741.1"/>
    </source>
</evidence>
<sequence length="481" mass="55374">MGDGNHIRTLGDYSKPSHEGYRNTIKLPIGNNVVPLRSDTIRLVQNGCSFHGLWSEDPNQHLKDFLKLVDLLDLDDHVYPITTRTIDQFTGGKLRDLNTEESWALLEDLALYDNESWNDPRDFAKPVKAIALPQDVPSISNRSLIKIENQVQRSMESHLAPTKPTQVNKITTSCDIYSGPHDTQYCMEDPEQAFVEYASSRTDKMGGKWYTFKPEQNNLGDTYNPSWRSHPNLRLSKFEADFKRQQSEMTNKIDTVLKAITDQIAGTLPSDIVKNPKLKDDGEVMFIEIIRDDDEPQNEGPNKGERATMEGPTVEYFDTFPTRDELTYHKKLNPREDTNRGVNNFTRRIKGMHVFVGNFTYIRDFMIIEDISSIIDPRLSQVVLGKPFVEISNMTHDPKEGVFRFTNGNDEVAYKMPHKIEQYNSLSYLEKEHIKSVYFRNEEDKRRGVEYVMSTILGFYKECLELGPEYLTGMEDEGEVT</sequence>
<gene>
    <name evidence="1" type="ORF">Tco_0925160</name>
</gene>
<proteinExistence type="predicted"/>
<organism evidence="1 2">
    <name type="scientific">Tanacetum coccineum</name>
    <dbReference type="NCBI Taxonomy" id="301880"/>
    <lineage>
        <taxon>Eukaryota</taxon>
        <taxon>Viridiplantae</taxon>
        <taxon>Streptophyta</taxon>
        <taxon>Embryophyta</taxon>
        <taxon>Tracheophyta</taxon>
        <taxon>Spermatophyta</taxon>
        <taxon>Magnoliopsida</taxon>
        <taxon>eudicotyledons</taxon>
        <taxon>Gunneridae</taxon>
        <taxon>Pentapetalae</taxon>
        <taxon>asterids</taxon>
        <taxon>campanulids</taxon>
        <taxon>Asterales</taxon>
        <taxon>Asteraceae</taxon>
        <taxon>Asteroideae</taxon>
        <taxon>Anthemideae</taxon>
        <taxon>Anthemidinae</taxon>
        <taxon>Tanacetum</taxon>
    </lineage>
</organism>
<dbReference type="EMBL" id="BQNB010014990">
    <property type="protein sequence ID" value="GJT34741.1"/>
    <property type="molecule type" value="Genomic_DNA"/>
</dbReference>
<accession>A0ABQ5D903</accession>
<dbReference type="Proteomes" id="UP001151760">
    <property type="component" value="Unassembled WGS sequence"/>
</dbReference>
<name>A0ABQ5D903_9ASTR</name>